<organism evidence="3 4">
    <name type="scientific">Bartonella bacilliformis INS</name>
    <dbReference type="NCBI Taxonomy" id="1206782"/>
    <lineage>
        <taxon>Bacteria</taxon>
        <taxon>Pseudomonadati</taxon>
        <taxon>Pseudomonadota</taxon>
        <taxon>Alphaproteobacteria</taxon>
        <taxon>Hyphomicrobiales</taxon>
        <taxon>Bartonellaceae</taxon>
        <taxon>Bartonella</taxon>
    </lineage>
</organism>
<gene>
    <name evidence="3" type="ORF">BbINS_03467</name>
</gene>
<dbReference type="Gene3D" id="3.30.70.120">
    <property type="match status" value="1"/>
</dbReference>
<comment type="function">
    <text evidence="2">In nitrogen-limiting conditions, when the ratio of Gln to 2-ketoglutarate decreases, P-II is uridylylated to P-II-UMP. P-II-UMP allows the deadenylation of glutamine synthetase (GS), thus activating the enzyme. Conversely, in nitrogen excess P-II is deuridylated and promotes the adenylation of GS. P-II indirectly controls the transcription of the GS gene (glnA). P-II prevents NR-II-catalyzed conversion of NR-I to NR-I-phosphate, the transcriptional activator of glnA. When P-II is uridylylated to P-II-UMP, these events are reversed.</text>
</comment>
<sequence>MKTTEAIIKSFKFDEIKKTLQKIVLYKITVTRAKDFGRQKKHTELYSIRYIVDFLLKIKINAFVAHKNLKKTIEVILKAAQIKHIRDGRISISSIDDVIHVRYQ</sequence>
<evidence type="ECO:0000313" key="4">
    <source>
        <dbReference type="Proteomes" id="UP000009359"/>
    </source>
</evidence>
<dbReference type="PANTHER" id="PTHR30115:SF11">
    <property type="entry name" value="NITROGEN REGULATORY PROTEIN P-II HOMOLOG"/>
    <property type="match status" value="1"/>
</dbReference>
<keyword evidence="4" id="KW-1185">Reference proteome</keyword>
<protein>
    <recommendedName>
        <fullName evidence="1">Nitrogen regulatory protein P-II</fullName>
    </recommendedName>
</protein>
<evidence type="ECO:0000256" key="1">
    <source>
        <dbReference type="ARBA" id="ARBA00015681"/>
    </source>
</evidence>
<dbReference type="SUPFAM" id="SSF54913">
    <property type="entry name" value="GlnB-like"/>
    <property type="match status" value="1"/>
</dbReference>
<dbReference type="InterPro" id="IPR015867">
    <property type="entry name" value="N-reg_PII/ATP_PRibTrfase_C"/>
</dbReference>
<evidence type="ECO:0000313" key="3">
    <source>
        <dbReference type="EMBL" id="EKS44187.1"/>
    </source>
</evidence>
<evidence type="ECO:0000256" key="2">
    <source>
        <dbReference type="ARBA" id="ARBA00025238"/>
    </source>
</evidence>
<proteinExistence type="predicted"/>
<dbReference type="InterPro" id="IPR002187">
    <property type="entry name" value="N-reg_PII"/>
</dbReference>
<dbReference type="PROSITE" id="PS51343">
    <property type="entry name" value="PII_GLNB_DOM"/>
    <property type="match status" value="1"/>
</dbReference>
<dbReference type="InterPro" id="IPR011322">
    <property type="entry name" value="N-reg_PII-like_a/b"/>
</dbReference>
<dbReference type="PRINTS" id="PR00340">
    <property type="entry name" value="PIIGLNB"/>
</dbReference>
<dbReference type="EMBL" id="AMQK01000009">
    <property type="protein sequence ID" value="EKS44187.1"/>
    <property type="molecule type" value="Genomic_DNA"/>
</dbReference>
<comment type="caution">
    <text evidence="3">The sequence shown here is derived from an EMBL/GenBank/DDBJ whole genome shotgun (WGS) entry which is preliminary data.</text>
</comment>
<dbReference type="Pfam" id="PF00543">
    <property type="entry name" value="P-II"/>
    <property type="match status" value="1"/>
</dbReference>
<dbReference type="PANTHER" id="PTHR30115">
    <property type="entry name" value="NITROGEN REGULATORY PROTEIN P-II"/>
    <property type="match status" value="1"/>
</dbReference>
<name>A0ABP2SMW4_BARBA</name>
<reference evidence="3 4" key="1">
    <citation type="journal article" date="2013" name="Genome Announc.">
        <title>Whole Genome Sequencing and Comparative Analysis of Bartonella bacilliformis Strain INS, the Causative Agent of Carrion's Disease.</title>
        <authorList>
            <person name="Tarazona D."/>
            <person name="Padilla C."/>
            <person name="Caceres O."/>
            <person name="Montenegro J.D."/>
            <person name="Bailon H."/>
            <person name="Ventura G."/>
            <person name="Mendoza G."/>
            <person name="Anaya E."/>
            <person name="Guio H."/>
        </authorList>
    </citation>
    <scope>NUCLEOTIDE SEQUENCE [LARGE SCALE GENOMIC DNA]</scope>
    <source>
        <strain evidence="3 4">INS</strain>
    </source>
</reference>
<dbReference type="SMART" id="SM00938">
    <property type="entry name" value="P-II"/>
    <property type="match status" value="1"/>
</dbReference>
<dbReference type="Proteomes" id="UP000009359">
    <property type="component" value="Unassembled WGS sequence"/>
</dbReference>
<accession>A0ABP2SMW4</accession>